<keyword evidence="2" id="KW-0560">Oxidoreductase</keyword>
<dbReference type="Proteomes" id="UP000030960">
    <property type="component" value="Unassembled WGS sequence"/>
</dbReference>
<accession>A0A0B3RXT4</accession>
<dbReference type="RefSeq" id="WP_172430876.1">
    <property type="nucleotide sequence ID" value="NZ_AP022337.1"/>
</dbReference>
<evidence type="ECO:0000256" key="3">
    <source>
        <dbReference type="ARBA" id="ARBA00023027"/>
    </source>
</evidence>
<comment type="caution">
    <text evidence="4">The sequence shown here is derived from an EMBL/GenBank/DDBJ whole genome shotgun (WGS) entry which is preliminary data.</text>
</comment>
<keyword evidence="3" id="KW-0520">NAD</keyword>
<dbReference type="PATRIC" id="fig|1515334.3.peg.2442"/>
<dbReference type="InterPro" id="IPR036291">
    <property type="entry name" value="NAD(P)-bd_dom_sf"/>
</dbReference>
<dbReference type="AlphaFoldDB" id="A0A0B3RXT4"/>
<comment type="similarity">
    <text evidence="1">Belongs to the NAD(P)-dependent epimerase/dehydratase family.</text>
</comment>
<protein>
    <submittedName>
        <fullName evidence="4">NAD-dependent dehydratase</fullName>
    </submittedName>
</protein>
<dbReference type="GO" id="GO:0016491">
    <property type="term" value="F:oxidoreductase activity"/>
    <property type="evidence" value="ECO:0007669"/>
    <property type="project" value="UniProtKB-KW"/>
</dbReference>
<sequence>MLKKLLITGATGNLGAVCRERLKPIAETIRLSDRPGADLGQAAPHEELVPCDLGDKAAVEALVEGCDGIVHMGGQSVEANWDTVRNANIDGVFHLYEGARKSSVKPRIIFASSNHAIGYYKQTQRLDANSTPRPDGLYGVSKVFGEAMASMYHDKYGIETASVRIGSCFPEPKNHRMLSTWMSFDDFMQLIERVFMVPRLGCPIVYGASANGASWWDNREVAYLGWQPKDNAEQFRAKIDAEMDPPPADDVNALYQGGAFCGDGIHED</sequence>
<dbReference type="InterPro" id="IPR001509">
    <property type="entry name" value="Epimerase_deHydtase"/>
</dbReference>
<dbReference type="Gene3D" id="3.40.50.720">
    <property type="entry name" value="NAD(P)-binding Rossmann-like Domain"/>
    <property type="match status" value="1"/>
</dbReference>
<dbReference type="EMBL" id="JSUQ01000009">
    <property type="protein sequence ID" value="KHQ52882.1"/>
    <property type="molecule type" value="Genomic_DNA"/>
</dbReference>
<dbReference type="STRING" id="561184.SAMN05216376_11045"/>
<dbReference type="SUPFAM" id="SSF51735">
    <property type="entry name" value="NAD(P)-binding Rossmann-fold domains"/>
    <property type="match status" value="1"/>
</dbReference>
<dbReference type="PANTHER" id="PTHR43103:SF5">
    <property type="entry name" value="4-EPIMERASE, PUTATIVE (AFU_ORTHOLOGUE AFUA_7G00360)-RELATED"/>
    <property type="match status" value="1"/>
</dbReference>
<evidence type="ECO:0000313" key="5">
    <source>
        <dbReference type="Proteomes" id="UP000030960"/>
    </source>
</evidence>
<gene>
    <name evidence="4" type="ORF">OA50_02425</name>
</gene>
<proteinExistence type="inferred from homology"/>
<keyword evidence="5" id="KW-1185">Reference proteome</keyword>
<dbReference type="Pfam" id="PF01370">
    <property type="entry name" value="Epimerase"/>
    <property type="match status" value="1"/>
</dbReference>
<evidence type="ECO:0000256" key="1">
    <source>
        <dbReference type="ARBA" id="ARBA00007637"/>
    </source>
</evidence>
<organism evidence="4 5">
    <name type="scientific">Mameliella alba</name>
    <dbReference type="NCBI Taxonomy" id="561184"/>
    <lineage>
        <taxon>Bacteria</taxon>
        <taxon>Pseudomonadati</taxon>
        <taxon>Pseudomonadota</taxon>
        <taxon>Alphaproteobacteria</taxon>
        <taxon>Rhodobacterales</taxon>
        <taxon>Roseobacteraceae</taxon>
        <taxon>Mameliella</taxon>
    </lineage>
</organism>
<dbReference type="GeneID" id="66502350"/>
<evidence type="ECO:0000256" key="2">
    <source>
        <dbReference type="ARBA" id="ARBA00023002"/>
    </source>
</evidence>
<dbReference type="PANTHER" id="PTHR43103">
    <property type="entry name" value="NUCLEOSIDE-DIPHOSPHATE-SUGAR EPIMERASE"/>
    <property type="match status" value="1"/>
</dbReference>
<name>A0A0B3RXT4_9RHOB</name>
<reference evidence="4 5" key="1">
    <citation type="submission" date="2014-10" db="EMBL/GenBank/DDBJ databases">
        <title>Genome sequence of Ponticoccus sp. strain UMTAT08 isolated from clonal culture of toxic dinoflagellate Alexandrium tamiyavanichii.</title>
        <authorList>
            <person name="Gan H.Y."/>
            <person name="Muhd D.-D."/>
            <person name="Mohd Noor M.E."/>
            <person name="Yeong Y.S."/>
            <person name="Usup G."/>
        </authorList>
    </citation>
    <scope>NUCLEOTIDE SEQUENCE [LARGE SCALE GENOMIC DNA]</scope>
    <source>
        <strain evidence="4 5">UMTAT08</strain>
    </source>
</reference>
<evidence type="ECO:0000313" key="4">
    <source>
        <dbReference type="EMBL" id="KHQ52882.1"/>
    </source>
</evidence>